<dbReference type="Proteomes" id="UP001288387">
    <property type="component" value="Unassembled WGS sequence"/>
</dbReference>
<dbReference type="Gene3D" id="3.30.460.10">
    <property type="entry name" value="Beta Polymerase, domain 2"/>
    <property type="match status" value="1"/>
</dbReference>
<dbReference type="Pfam" id="PF01909">
    <property type="entry name" value="NTP_transf_2"/>
    <property type="match status" value="1"/>
</dbReference>
<evidence type="ECO:0000259" key="1">
    <source>
        <dbReference type="Pfam" id="PF01909"/>
    </source>
</evidence>
<dbReference type="GO" id="GO:0016779">
    <property type="term" value="F:nucleotidyltransferase activity"/>
    <property type="evidence" value="ECO:0007669"/>
    <property type="project" value="InterPro"/>
</dbReference>
<accession>A0AAJ2TJB6</accession>
<evidence type="ECO:0000313" key="2">
    <source>
        <dbReference type="EMBL" id="MDZ5762937.1"/>
    </source>
</evidence>
<dbReference type="SUPFAM" id="SSF81301">
    <property type="entry name" value="Nucleotidyltransferase"/>
    <property type="match status" value="1"/>
</dbReference>
<gene>
    <name evidence="2" type="ORF">U4I38_00470</name>
</gene>
<dbReference type="EMBL" id="JAXRVB010000001">
    <property type="protein sequence ID" value="MDZ5762937.1"/>
    <property type="molecule type" value="Genomic_DNA"/>
</dbReference>
<sequence>MTGDLYLKAILTREAVDTSLLSPAFLARATLTPVINAWGGRYVQSVTPSGSFAKGTANKSGTDVDLFISLRPSTPDSLKQIYLTLFNALTDAGYVVRKQDVSLGIRVAQIDVDLVPGKQQTALTTDYSLYRSRADTWTKTNVQTHIDVVRAAGMQPETRIIKLWRDQNRLDFPSVYLELVVIRALQLNFSVSLAERVLVVLRFLANSFVAARVTDPANANNAISDDLTFADKLAIERAAQVALAQETWGSIVQ</sequence>
<feature type="domain" description="Polymerase nucleotidyl transferase" evidence="1">
    <location>
        <begin position="43"/>
        <end position="90"/>
    </location>
</feature>
<organism evidence="2 3">
    <name type="scientific">Stenotrophomonas maltophilia</name>
    <name type="common">Pseudomonas maltophilia</name>
    <name type="synonym">Xanthomonas maltophilia</name>
    <dbReference type="NCBI Taxonomy" id="40324"/>
    <lineage>
        <taxon>Bacteria</taxon>
        <taxon>Pseudomonadati</taxon>
        <taxon>Pseudomonadota</taxon>
        <taxon>Gammaproteobacteria</taxon>
        <taxon>Lysobacterales</taxon>
        <taxon>Lysobacteraceae</taxon>
        <taxon>Stenotrophomonas</taxon>
        <taxon>Stenotrophomonas maltophilia group</taxon>
    </lineage>
</organism>
<dbReference type="InterPro" id="IPR043519">
    <property type="entry name" value="NT_sf"/>
</dbReference>
<dbReference type="InterPro" id="IPR002934">
    <property type="entry name" value="Polymerase_NTP_transf_dom"/>
</dbReference>
<dbReference type="PROSITE" id="PS50152">
    <property type="entry name" value="25A_SYNTH_3"/>
    <property type="match status" value="1"/>
</dbReference>
<reference evidence="2" key="1">
    <citation type="submission" date="2023-12" db="EMBL/GenBank/DDBJ databases">
        <title>'Antibacterial potential of Stenotrophomonas maltophilia cystic fibrosis isolates' (manuscript under preparation).</title>
        <authorList>
            <person name="Crisan C.V."/>
            <person name="Pettis M."/>
            <person name="Goldberg J.B."/>
        </authorList>
    </citation>
    <scope>NUCLEOTIDE SEQUENCE</scope>
    <source>
        <strain evidence="2">CCV129</strain>
    </source>
</reference>
<proteinExistence type="predicted"/>
<comment type="caution">
    <text evidence="2">The sequence shown here is derived from an EMBL/GenBank/DDBJ whole genome shotgun (WGS) entry which is preliminary data.</text>
</comment>
<evidence type="ECO:0000313" key="3">
    <source>
        <dbReference type="Proteomes" id="UP001288387"/>
    </source>
</evidence>
<dbReference type="AlphaFoldDB" id="A0AAJ2TJB6"/>
<dbReference type="RefSeq" id="WP_046984187.1">
    <property type="nucleotide sequence ID" value="NZ_CP040439.1"/>
</dbReference>
<protein>
    <submittedName>
        <fullName evidence="2">Nucleotidyltransferase domain-containing protein</fullName>
    </submittedName>
</protein>
<name>A0AAJ2TJB6_STEMA</name>